<dbReference type="Pfam" id="PF08241">
    <property type="entry name" value="Methyltransf_11"/>
    <property type="match status" value="1"/>
</dbReference>
<name>A0ABU5UZ44_NODSP</name>
<evidence type="ECO:0000313" key="2">
    <source>
        <dbReference type="EMBL" id="MEA5610330.1"/>
    </source>
</evidence>
<evidence type="ECO:0000259" key="1">
    <source>
        <dbReference type="Pfam" id="PF08241"/>
    </source>
</evidence>
<feature type="domain" description="Methyltransferase type 11" evidence="1">
    <location>
        <begin position="43"/>
        <end position="136"/>
    </location>
</feature>
<reference evidence="2 3" key="1">
    <citation type="submission" date="2023-12" db="EMBL/GenBank/DDBJ databases">
        <title>Baltic Sea Cyanobacteria.</title>
        <authorList>
            <person name="Delbaje E."/>
            <person name="Fewer D.P."/>
            <person name="Shishido T.K."/>
        </authorList>
    </citation>
    <scope>NUCLEOTIDE SEQUENCE [LARGE SCALE GENOMIC DNA]</scope>
    <source>
        <strain evidence="2 3">UHCC 0060</strain>
    </source>
</reference>
<keyword evidence="2" id="KW-0489">Methyltransferase</keyword>
<keyword evidence="2" id="KW-0808">Transferase</keyword>
<organism evidence="2 3">
    <name type="scientific">Nodularia spumigena UHCC 0060</name>
    <dbReference type="NCBI Taxonomy" id="3110300"/>
    <lineage>
        <taxon>Bacteria</taxon>
        <taxon>Bacillati</taxon>
        <taxon>Cyanobacteriota</taxon>
        <taxon>Cyanophyceae</taxon>
        <taxon>Nostocales</taxon>
        <taxon>Nodulariaceae</taxon>
        <taxon>Nodularia</taxon>
    </lineage>
</organism>
<dbReference type="InterPro" id="IPR029063">
    <property type="entry name" value="SAM-dependent_MTases_sf"/>
</dbReference>
<protein>
    <submittedName>
        <fullName evidence="2">Class I SAM-dependent methyltransferase</fullName>
        <ecNumber evidence="2">2.1.1.-</ecNumber>
    </submittedName>
</protein>
<proteinExistence type="predicted"/>
<dbReference type="RefSeq" id="WP_323244697.1">
    <property type="nucleotide sequence ID" value="NZ_JAYGHK010000090.1"/>
</dbReference>
<evidence type="ECO:0000313" key="3">
    <source>
        <dbReference type="Proteomes" id="UP001303285"/>
    </source>
</evidence>
<keyword evidence="3" id="KW-1185">Reference proteome</keyword>
<dbReference type="GO" id="GO:0032259">
    <property type="term" value="P:methylation"/>
    <property type="evidence" value="ECO:0007669"/>
    <property type="project" value="UniProtKB-KW"/>
</dbReference>
<dbReference type="CDD" id="cd02440">
    <property type="entry name" value="AdoMet_MTases"/>
    <property type="match status" value="1"/>
</dbReference>
<dbReference type="SUPFAM" id="SSF53335">
    <property type="entry name" value="S-adenosyl-L-methionine-dependent methyltransferases"/>
    <property type="match status" value="1"/>
</dbReference>
<dbReference type="InterPro" id="IPR013216">
    <property type="entry name" value="Methyltransf_11"/>
</dbReference>
<dbReference type="Gene3D" id="3.40.50.150">
    <property type="entry name" value="Vaccinia Virus protein VP39"/>
    <property type="match status" value="1"/>
</dbReference>
<accession>A0ABU5UZ44</accession>
<dbReference type="EC" id="2.1.1.-" evidence="2"/>
<dbReference type="Proteomes" id="UP001303285">
    <property type="component" value="Unassembled WGS sequence"/>
</dbReference>
<dbReference type="GO" id="GO:0008168">
    <property type="term" value="F:methyltransferase activity"/>
    <property type="evidence" value="ECO:0007669"/>
    <property type="project" value="UniProtKB-KW"/>
</dbReference>
<dbReference type="EMBL" id="JAYGHK010000090">
    <property type="protein sequence ID" value="MEA5610330.1"/>
    <property type="molecule type" value="Genomic_DNA"/>
</dbReference>
<comment type="caution">
    <text evidence="2">The sequence shown here is derived from an EMBL/GenBank/DDBJ whole genome shotgun (WGS) entry which is preliminary data.</text>
</comment>
<gene>
    <name evidence="2" type="ORF">VB695_20035</name>
</gene>
<sequence>MKQEKIWQYYQNEGLSSFDNSRGRLEFIARQIRKKLSGKARGLNIGVGNGSLEKIAISLGLDIYSLDPDNCAIERLSQELGMDGKAKVGYSQNLPFADNFFDFIVVSEVLEHLSDDILDQSLHEFNRVLKSKGIIIGTVPARENLQDNIIICPSCGEKFHRWGHVQSFDSVRLFNLLSKHFKVEKIIERYFFNFSTLNWKGKIVAVIKMLLEKLGFSGSGKNIYFLIS</sequence>